<evidence type="ECO:0000259" key="3">
    <source>
        <dbReference type="Pfam" id="PF00149"/>
    </source>
</evidence>
<protein>
    <submittedName>
        <fullName evidence="4">Metallophosphoesterase YkuE</fullName>
    </submittedName>
</protein>
<dbReference type="InterPro" id="IPR019546">
    <property type="entry name" value="TAT_signal_bac_arc"/>
</dbReference>
<dbReference type="InterPro" id="IPR004843">
    <property type="entry name" value="Calcineurin-like_PHP"/>
</dbReference>
<dbReference type="NCBIfam" id="TIGR01409">
    <property type="entry name" value="TAT_signal_seq"/>
    <property type="match status" value="1"/>
</dbReference>
<accession>A0A920CED7</accession>
<dbReference type="InterPro" id="IPR051158">
    <property type="entry name" value="Metallophosphoesterase_sf"/>
</dbReference>
<keyword evidence="1" id="KW-0479">Metal-binding</keyword>
<dbReference type="CDD" id="cd07385">
    <property type="entry name" value="MPP_YkuE_C"/>
    <property type="match status" value="1"/>
</dbReference>
<evidence type="ECO:0000256" key="2">
    <source>
        <dbReference type="ARBA" id="ARBA00022801"/>
    </source>
</evidence>
<reference evidence="4" key="1">
    <citation type="submission" date="2021-03" db="EMBL/GenBank/DDBJ databases">
        <title>Antimicrobial resistance genes in bacteria isolated from Japanese honey, and their potential for conferring macrolide and lincosamide resistance in the American foulbrood pathogen Paenibacillus larvae.</title>
        <authorList>
            <person name="Okamoto M."/>
            <person name="Kumagai M."/>
            <person name="Kanamori H."/>
            <person name="Takamatsu D."/>
        </authorList>
    </citation>
    <scope>NUCLEOTIDE SEQUENCE</scope>
    <source>
        <strain evidence="4">J2TS6</strain>
    </source>
</reference>
<feature type="domain" description="Calcineurin-like phosphoesterase" evidence="3">
    <location>
        <begin position="62"/>
        <end position="222"/>
    </location>
</feature>
<dbReference type="SUPFAM" id="SSF56300">
    <property type="entry name" value="Metallo-dependent phosphatases"/>
    <property type="match status" value="1"/>
</dbReference>
<dbReference type="Proteomes" id="UP000679779">
    <property type="component" value="Unassembled WGS sequence"/>
</dbReference>
<dbReference type="PROSITE" id="PS51318">
    <property type="entry name" value="TAT"/>
    <property type="match status" value="1"/>
</dbReference>
<dbReference type="PANTHER" id="PTHR31302">
    <property type="entry name" value="TRANSMEMBRANE PROTEIN WITH METALLOPHOSPHOESTERASE DOMAIN-RELATED"/>
    <property type="match status" value="1"/>
</dbReference>
<dbReference type="GO" id="GO:0008758">
    <property type="term" value="F:UDP-2,3-diacylglucosamine hydrolase activity"/>
    <property type="evidence" value="ECO:0007669"/>
    <property type="project" value="TreeGrafter"/>
</dbReference>
<evidence type="ECO:0000313" key="4">
    <source>
        <dbReference type="EMBL" id="GIO33819.1"/>
    </source>
</evidence>
<dbReference type="Gene3D" id="3.60.21.10">
    <property type="match status" value="1"/>
</dbReference>
<dbReference type="GO" id="GO:0046872">
    <property type="term" value="F:metal ion binding"/>
    <property type="evidence" value="ECO:0007669"/>
    <property type="project" value="UniProtKB-KW"/>
</dbReference>
<dbReference type="GO" id="GO:0009245">
    <property type="term" value="P:lipid A biosynthetic process"/>
    <property type="evidence" value="ECO:0007669"/>
    <property type="project" value="TreeGrafter"/>
</dbReference>
<dbReference type="GO" id="GO:0016020">
    <property type="term" value="C:membrane"/>
    <property type="evidence" value="ECO:0007669"/>
    <property type="project" value="GOC"/>
</dbReference>
<comment type="caution">
    <text evidence="4">The sequence shown here is derived from an EMBL/GenBank/DDBJ whole genome shotgun (WGS) entry which is preliminary data.</text>
</comment>
<dbReference type="RefSeq" id="WP_160043894.1">
    <property type="nucleotide sequence ID" value="NZ_BORQ01000007.1"/>
</dbReference>
<dbReference type="InterPro" id="IPR006311">
    <property type="entry name" value="TAT_signal"/>
</dbReference>
<gene>
    <name evidence="4" type="primary">ykuE</name>
    <name evidence="4" type="ORF">J2TS6_49600</name>
</gene>
<evidence type="ECO:0000256" key="1">
    <source>
        <dbReference type="ARBA" id="ARBA00022723"/>
    </source>
</evidence>
<name>A0A920CED7_9BACL</name>
<organism evidence="4 5">
    <name type="scientific">Paenibacillus albilobatus</name>
    <dbReference type="NCBI Taxonomy" id="2716884"/>
    <lineage>
        <taxon>Bacteria</taxon>
        <taxon>Bacillati</taxon>
        <taxon>Bacillota</taxon>
        <taxon>Bacilli</taxon>
        <taxon>Bacillales</taxon>
        <taxon>Paenibacillaceae</taxon>
        <taxon>Paenibacillus</taxon>
    </lineage>
</organism>
<dbReference type="InterPro" id="IPR029052">
    <property type="entry name" value="Metallo-depent_PP-like"/>
</dbReference>
<dbReference type="AlphaFoldDB" id="A0A920CED7"/>
<dbReference type="Pfam" id="PF00149">
    <property type="entry name" value="Metallophos"/>
    <property type="match status" value="1"/>
</dbReference>
<evidence type="ECO:0000313" key="5">
    <source>
        <dbReference type="Proteomes" id="UP000679779"/>
    </source>
</evidence>
<proteinExistence type="predicted"/>
<dbReference type="EMBL" id="BORQ01000007">
    <property type="protein sequence ID" value="GIO33819.1"/>
    <property type="molecule type" value="Genomic_DNA"/>
</dbReference>
<sequence length="288" mass="31383">MKNSRKSGRMTRRAFLKRSGAAILGAGMLAGGYAWLWEPRQLDVVRQSFRCPRLPVVFDGLTIALFSDLHLGFHTRESDMARLAEAIESESPDLVLFTGDAVDSRTEAMRDYLPLLASMNGALGKFAILGNHDYLGDPDRIADMLGISGFHVLRNTHGLVKRQGEALAIVGLEDGIMGSPDPVQGLSGVPHGLFTLLMMHEPDYADTAAGYPFDMQLSGHSHGGQVRLPLLGAVLTPPGSRRYIMGTYAIGERSMPLYVNRGIGETHLPIRFLCKPELTIITLRSGKA</sequence>
<dbReference type="PANTHER" id="PTHR31302:SF31">
    <property type="entry name" value="PHOSPHODIESTERASE YAEI"/>
    <property type="match status" value="1"/>
</dbReference>
<keyword evidence="2" id="KW-0378">Hydrolase</keyword>
<keyword evidence="5" id="KW-1185">Reference proteome</keyword>